<dbReference type="InterPro" id="IPR009003">
    <property type="entry name" value="Peptidase_S1_PA"/>
</dbReference>
<dbReference type="Gene3D" id="2.30.42.10">
    <property type="match status" value="1"/>
</dbReference>
<evidence type="ECO:0000256" key="3">
    <source>
        <dbReference type="ARBA" id="ARBA00022801"/>
    </source>
</evidence>
<dbReference type="InterPro" id="IPR036034">
    <property type="entry name" value="PDZ_sf"/>
</dbReference>
<feature type="signal peptide" evidence="4">
    <location>
        <begin position="1"/>
        <end position="32"/>
    </location>
</feature>
<feature type="chain" id="PRO_5045965930" evidence="4">
    <location>
        <begin position="33"/>
        <end position="338"/>
    </location>
</feature>
<dbReference type="PROSITE" id="PS50106">
    <property type="entry name" value="PDZ"/>
    <property type="match status" value="1"/>
</dbReference>
<dbReference type="SUPFAM" id="SSF50494">
    <property type="entry name" value="Trypsin-like serine proteases"/>
    <property type="match status" value="1"/>
</dbReference>
<dbReference type="InterPro" id="IPR001940">
    <property type="entry name" value="Peptidase_S1C"/>
</dbReference>
<dbReference type="PANTHER" id="PTHR22939">
    <property type="entry name" value="SERINE PROTEASE FAMILY S1C HTRA-RELATED"/>
    <property type="match status" value="1"/>
</dbReference>
<organism evidence="6 7">
    <name type="scientific">Kribbella deserti</name>
    <dbReference type="NCBI Taxonomy" id="1926257"/>
    <lineage>
        <taxon>Bacteria</taxon>
        <taxon>Bacillati</taxon>
        <taxon>Actinomycetota</taxon>
        <taxon>Actinomycetes</taxon>
        <taxon>Propionibacteriales</taxon>
        <taxon>Kribbellaceae</taxon>
        <taxon>Kribbella</taxon>
    </lineage>
</organism>
<dbReference type="Gene3D" id="2.40.10.120">
    <property type="match status" value="1"/>
</dbReference>
<keyword evidence="4" id="KW-0732">Signal</keyword>
<dbReference type="EMBL" id="JBHLTC010000005">
    <property type="protein sequence ID" value="MFC0623291.1"/>
    <property type="molecule type" value="Genomic_DNA"/>
</dbReference>
<dbReference type="PANTHER" id="PTHR22939:SF129">
    <property type="entry name" value="SERINE PROTEASE HTRA2, MITOCHONDRIAL"/>
    <property type="match status" value="1"/>
</dbReference>
<evidence type="ECO:0000256" key="1">
    <source>
        <dbReference type="ARBA" id="ARBA00010541"/>
    </source>
</evidence>
<comment type="caution">
    <text evidence="6">The sequence shown here is derived from an EMBL/GenBank/DDBJ whole genome shotgun (WGS) entry which is preliminary data.</text>
</comment>
<gene>
    <name evidence="6" type="ORF">ACFFGN_04410</name>
</gene>
<evidence type="ECO:0000256" key="2">
    <source>
        <dbReference type="ARBA" id="ARBA00022670"/>
    </source>
</evidence>
<keyword evidence="3 6" id="KW-0378">Hydrolase</keyword>
<keyword evidence="2 6" id="KW-0645">Protease</keyword>
<evidence type="ECO:0000313" key="7">
    <source>
        <dbReference type="Proteomes" id="UP001589890"/>
    </source>
</evidence>
<evidence type="ECO:0000259" key="5">
    <source>
        <dbReference type="PROSITE" id="PS50106"/>
    </source>
</evidence>
<sequence>MTDTRQTRRAVVCAVATTVILLGGCTSSAPNANDTTSAGTGFAAIPGIVERVEPSVVTISTAKGSGSGVIFRSDGIVVTNAHVVAESNKVRVEFADQSTSYGTVEAKDAVTDLAIVKVDRSGLPAAEFETTLPVPGELVLAMGAPLGFDNSVTAGIISGLSRQIPGSAARSKALVDLIQTDAAISPGNSGGALVNSRGEVVGINEAYIPPQAGAVSLGFAIPAATVTDVVGQLLEDGTADHPFVGIRPARLTERTAEALGLENAEGVLVGAVVKDGPAARVGVRPGDVITALGTKEVDSVEDFLAALRDVDPGQRIDLRVERAGRGLTLALTAGELPA</sequence>
<dbReference type="Pfam" id="PF13365">
    <property type="entry name" value="Trypsin_2"/>
    <property type="match status" value="1"/>
</dbReference>
<protein>
    <submittedName>
        <fullName evidence="6">S1C family serine protease</fullName>
        <ecNumber evidence="6">3.4.21.-</ecNumber>
    </submittedName>
</protein>
<dbReference type="Pfam" id="PF13180">
    <property type="entry name" value="PDZ_2"/>
    <property type="match status" value="1"/>
</dbReference>
<dbReference type="SMART" id="SM00228">
    <property type="entry name" value="PDZ"/>
    <property type="match status" value="1"/>
</dbReference>
<dbReference type="GO" id="GO:0008233">
    <property type="term" value="F:peptidase activity"/>
    <property type="evidence" value="ECO:0007669"/>
    <property type="project" value="UniProtKB-KW"/>
</dbReference>
<reference evidence="6 7" key="1">
    <citation type="submission" date="2024-09" db="EMBL/GenBank/DDBJ databases">
        <authorList>
            <person name="Sun Q."/>
            <person name="Mori K."/>
        </authorList>
    </citation>
    <scope>NUCLEOTIDE SEQUENCE [LARGE SCALE GENOMIC DNA]</scope>
    <source>
        <strain evidence="6 7">CGMCC 1.15906</strain>
    </source>
</reference>
<evidence type="ECO:0000313" key="6">
    <source>
        <dbReference type="EMBL" id="MFC0623291.1"/>
    </source>
</evidence>
<dbReference type="Proteomes" id="UP001589890">
    <property type="component" value="Unassembled WGS sequence"/>
</dbReference>
<name>A0ABV6QF81_9ACTN</name>
<dbReference type="PROSITE" id="PS51257">
    <property type="entry name" value="PROKAR_LIPOPROTEIN"/>
    <property type="match status" value="1"/>
</dbReference>
<dbReference type="GO" id="GO:0006508">
    <property type="term" value="P:proteolysis"/>
    <property type="evidence" value="ECO:0007669"/>
    <property type="project" value="UniProtKB-KW"/>
</dbReference>
<feature type="domain" description="PDZ" evidence="5">
    <location>
        <begin position="248"/>
        <end position="324"/>
    </location>
</feature>
<dbReference type="PRINTS" id="PR00834">
    <property type="entry name" value="PROTEASES2C"/>
</dbReference>
<accession>A0ABV6QF81</accession>
<proteinExistence type="inferred from homology"/>
<keyword evidence="7" id="KW-1185">Reference proteome</keyword>
<comment type="similarity">
    <text evidence="1">Belongs to the peptidase S1C family.</text>
</comment>
<dbReference type="InterPro" id="IPR001478">
    <property type="entry name" value="PDZ"/>
</dbReference>
<dbReference type="SUPFAM" id="SSF50156">
    <property type="entry name" value="PDZ domain-like"/>
    <property type="match status" value="1"/>
</dbReference>
<dbReference type="EC" id="3.4.21.-" evidence="6"/>
<dbReference type="RefSeq" id="WP_380043991.1">
    <property type="nucleotide sequence ID" value="NZ_JBHLTC010000005.1"/>
</dbReference>
<evidence type="ECO:0000256" key="4">
    <source>
        <dbReference type="SAM" id="SignalP"/>
    </source>
</evidence>